<keyword evidence="2" id="KW-1185">Reference proteome</keyword>
<name>A0ABN7RM98_OIKDI</name>
<evidence type="ECO:0000313" key="1">
    <source>
        <dbReference type="EMBL" id="CAG5078028.1"/>
    </source>
</evidence>
<organism evidence="1 2">
    <name type="scientific">Oikopleura dioica</name>
    <name type="common">Tunicate</name>
    <dbReference type="NCBI Taxonomy" id="34765"/>
    <lineage>
        <taxon>Eukaryota</taxon>
        <taxon>Metazoa</taxon>
        <taxon>Chordata</taxon>
        <taxon>Tunicata</taxon>
        <taxon>Appendicularia</taxon>
        <taxon>Copelata</taxon>
        <taxon>Oikopleuridae</taxon>
        <taxon>Oikopleura</taxon>
    </lineage>
</organism>
<dbReference type="Proteomes" id="UP001158576">
    <property type="component" value="Chromosome PAR"/>
</dbReference>
<protein>
    <submittedName>
        <fullName evidence="1">Oidioi.mRNA.OKI2018_I69.PAR.g8875.t1.cds</fullName>
    </submittedName>
</protein>
<reference evidence="1 2" key="1">
    <citation type="submission" date="2021-04" db="EMBL/GenBank/DDBJ databases">
        <authorList>
            <person name="Bliznina A."/>
        </authorList>
    </citation>
    <scope>NUCLEOTIDE SEQUENCE [LARGE SCALE GENOMIC DNA]</scope>
</reference>
<proteinExistence type="predicted"/>
<accession>A0ABN7RM98</accession>
<gene>
    <name evidence="1" type="ORF">OKIOD_LOCUS433</name>
</gene>
<dbReference type="EMBL" id="OU015568">
    <property type="protein sequence ID" value="CAG5078028.1"/>
    <property type="molecule type" value="Genomic_DNA"/>
</dbReference>
<sequence length="169" mass="19349">MELQASKYAASVHKLLKKYKGVWKQGKELVESVANRKMDNPIEEFDKTLNKKLANLLELAESANSIGLTLKESNSQKWASLPKAFSLMPKSKGLINQDFCEKISEEILAIGKQIIRQSDLWIHLCGKLNYLTERDDLIYMVACWAHQPLIRENSFEMLMAKCLFISTLK</sequence>
<evidence type="ECO:0000313" key="2">
    <source>
        <dbReference type="Proteomes" id="UP001158576"/>
    </source>
</evidence>